<dbReference type="HAMAP" id="MF_00055">
    <property type="entry name" value="MEMO1"/>
    <property type="match status" value="1"/>
</dbReference>
<comment type="similarity">
    <text evidence="1">Belongs to the MEMO1 family.</text>
</comment>
<evidence type="ECO:0000256" key="1">
    <source>
        <dbReference type="ARBA" id="ARBA00006315"/>
    </source>
</evidence>
<dbReference type="CDD" id="cd07361">
    <property type="entry name" value="MEMO_like"/>
    <property type="match status" value="1"/>
</dbReference>
<organism evidence="2 3">
    <name type="scientific">Echria macrotheca</name>
    <dbReference type="NCBI Taxonomy" id="438768"/>
    <lineage>
        <taxon>Eukaryota</taxon>
        <taxon>Fungi</taxon>
        <taxon>Dikarya</taxon>
        <taxon>Ascomycota</taxon>
        <taxon>Pezizomycotina</taxon>
        <taxon>Sordariomycetes</taxon>
        <taxon>Sordariomycetidae</taxon>
        <taxon>Sordariales</taxon>
        <taxon>Schizotheciaceae</taxon>
        <taxon>Echria</taxon>
    </lineage>
</organism>
<proteinExistence type="inferred from homology"/>
<gene>
    <name evidence="2" type="ORF">QBC47DRAFT_386401</name>
</gene>
<protein>
    <submittedName>
        <fullName evidence="2">MEMO1 family</fullName>
    </submittedName>
</protein>
<name>A0AAJ0B850_9PEZI</name>
<sequence>MGTREASHAGSWYEDDPVELSKQLDDFLGRVPEALDDNGLPIPGARVIIAPHAGYSYSGPCAAWAYKALDLSAAKRVFILGPSHTYYLRGCALTRFGKYETPFGDLLVDKETTEELRRTGQFSDMPPAKDVAEHSLEMHIPYLWKRLEQTFGGDVSKFPPIVPILVGDGSAEKEESFGQLLVPYLKDPENTFIVSSDFCHWGSRFSYRPVYSGGGVHNLDNGGSTATLPVDSKLLEAAAAGADGPPIHEVIRVLDEMAMDAVKTGNHRFFYSTVQGTGNTVCGRHPIGVVLAGLEALANEGLDEGKGKFNFVQYQRSNLVKRTHDFSVSYASAYAVI</sequence>
<reference evidence="2" key="1">
    <citation type="submission" date="2023-06" db="EMBL/GenBank/DDBJ databases">
        <title>Genome-scale phylogeny and comparative genomics of the fungal order Sordariales.</title>
        <authorList>
            <consortium name="Lawrence Berkeley National Laboratory"/>
            <person name="Hensen N."/>
            <person name="Bonometti L."/>
            <person name="Westerberg I."/>
            <person name="Brannstrom I.O."/>
            <person name="Guillou S."/>
            <person name="Cros-Aarteil S."/>
            <person name="Calhoun S."/>
            <person name="Haridas S."/>
            <person name="Kuo A."/>
            <person name="Mondo S."/>
            <person name="Pangilinan J."/>
            <person name="Riley R."/>
            <person name="Labutti K."/>
            <person name="Andreopoulos B."/>
            <person name="Lipzen A."/>
            <person name="Chen C."/>
            <person name="Yanf M."/>
            <person name="Daum C."/>
            <person name="Ng V."/>
            <person name="Clum A."/>
            <person name="Steindorff A."/>
            <person name="Ohm R."/>
            <person name="Martin F."/>
            <person name="Silar P."/>
            <person name="Natvig D."/>
            <person name="Lalanne C."/>
            <person name="Gautier V."/>
            <person name="Ament-Velasquez S.L."/>
            <person name="Kruys A."/>
            <person name="Hutchinson M.I."/>
            <person name="Powell A.J."/>
            <person name="Barry K."/>
            <person name="Miller A.N."/>
            <person name="Grigoriev I.V."/>
            <person name="Debuchy R."/>
            <person name="Gladieux P."/>
            <person name="Thoren M.H."/>
            <person name="Johannesson H."/>
        </authorList>
    </citation>
    <scope>NUCLEOTIDE SEQUENCE</scope>
    <source>
        <strain evidence="2">PSN4</strain>
    </source>
</reference>
<dbReference type="EMBL" id="MU839837">
    <property type="protein sequence ID" value="KAK1753443.1"/>
    <property type="molecule type" value="Genomic_DNA"/>
</dbReference>
<evidence type="ECO:0000313" key="2">
    <source>
        <dbReference type="EMBL" id="KAK1753443.1"/>
    </source>
</evidence>
<dbReference type="AlphaFoldDB" id="A0AAJ0B850"/>
<dbReference type="PANTHER" id="PTHR11060:SF0">
    <property type="entry name" value="PROTEIN MEMO1"/>
    <property type="match status" value="1"/>
</dbReference>
<evidence type="ECO:0000313" key="3">
    <source>
        <dbReference type="Proteomes" id="UP001239445"/>
    </source>
</evidence>
<dbReference type="InterPro" id="IPR002737">
    <property type="entry name" value="MEMO1_fam"/>
</dbReference>
<dbReference type="PANTHER" id="PTHR11060">
    <property type="entry name" value="PROTEIN MEMO1"/>
    <property type="match status" value="1"/>
</dbReference>
<dbReference type="NCBIfam" id="TIGR04336">
    <property type="entry name" value="AmmeMemoSam_B"/>
    <property type="match status" value="1"/>
</dbReference>
<comment type="caution">
    <text evidence="2">The sequence shown here is derived from an EMBL/GenBank/DDBJ whole genome shotgun (WGS) entry which is preliminary data.</text>
</comment>
<dbReference type="Proteomes" id="UP001239445">
    <property type="component" value="Unassembled WGS sequence"/>
</dbReference>
<keyword evidence="3" id="KW-1185">Reference proteome</keyword>
<accession>A0AAJ0B850</accession>
<dbReference type="Pfam" id="PF01875">
    <property type="entry name" value="Memo"/>
    <property type="match status" value="1"/>
</dbReference>
<dbReference type="Gene3D" id="3.40.830.10">
    <property type="entry name" value="LigB-like"/>
    <property type="match status" value="1"/>
</dbReference>